<evidence type="ECO:0000256" key="7">
    <source>
        <dbReference type="ARBA" id="ARBA00023136"/>
    </source>
</evidence>
<dbReference type="Pfam" id="PF04066">
    <property type="entry name" value="MrpF_PhaF"/>
    <property type="match status" value="1"/>
</dbReference>
<dbReference type="RefSeq" id="WP_368802079.1">
    <property type="nucleotide sequence ID" value="NZ_JAZHFV010000002.1"/>
</dbReference>
<keyword evidence="6 8" id="KW-1133">Transmembrane helix</keyword>
<comment type="similarity">
    <text evidence="2">Belongs to the CPA3 antiporters (TC 2.A.63) subunit F family.</text>
</comment>
<evidence type="ECO:0000256" key="3">
    <source>
        <dbReference type="ARBA" id="ARBA00022448"/>
    </source>
</evidence>
<feature type="transmembrane region" description="Helical" evidence="8">
    <location>
        <begin position="39"/>
        <end position="59"/>
    </location>
</feature>
<feature type="transmembrane region" description="Helical" evidence="8">
    <location>
        <begin position="65"/>
        <end position="87"/>
    </location>
</feature>
<dbReference type="EMBL" id="JAZHFV010000002">
    <property type="protein sequence ID" value="MEX4006805.1"/>
    <property type="molecule type" value="Genomic_DNA"/>
</dbReference>
<comment type="caution">
    <text evidence="9">The sequence shown here is derived from an EMBL/GenBank/DDBJ whole genome shotgun (WGS) entry which is preliminary data.</text>
</comment>
<evidence type="ECO:0000256" key="1">
    <source>
        <dbReference type="ARBA" id="ARBA00004651"/>
    </source>
</evidence>
<feature type="transmembrane region" description="Helical" evidence="8">
    <location>
        <begin position="6"/>
        <end position="27"/>
    </location>
</feature>
<evidence type="ECO:0000313" key="9">
    <source>
        <dbReference type="EMBL" id="MEX4006805.1"/>
    </source>
</evidence>
<evidence type="ECO:0000256" key="5">
    <source>
        <dbReference type="ARBA" id="ARBA00022692"/>
    </source>
</evidence>
<evidence type="ECO:0000256" key="6">
    <source>
        <dbReference type="ARBA" id="ARBA00022989"/>
    </source>
</evidence>
<keyword evidence="7 8" id="KW-0472">Membrane</keyword>
<comment type="subcellular location">
    <subcellularLocation>
        <location evidence="1">Cell membrane</location>
        <topology evidence="1">Multi-pass membrane protein</topology>
    </subcellularLocation>
</comment>
<name>A0ABV3WQ74_9HYPH</name>
<reference evidence="9 10" key="1">
    <citation type="submission" date="2024-01" db="EMBL/GenBank/DDBJ databases">
        <title>New evidence supports the origin of RcGTA from prophage.</title>
        <authorList>
            <person name="Xu Y."/>
            <person name="Liu B."/>
            <person name="Chen F."/>
        </authorList>
    </citation>
    <scope>NUCLEOTIDE SEQUENCE [LARGE SCALE GENOMIC DNA]</scope>
    <source>
        <strain evidence="9 10">CBW1107-2</strain>
    </source>
</reference>
<dbReference type="Proteomes" id="UP001559025">
    <property type="component" value="Unassembled WGS sequence"/>
</dbReference>
<dbReference type="PANTHER" id="PTHR34702">
    <property type="entry name" value="NA(+)/H(+) ANTIPORTER SUBUNIT F1"/>
    <property type="match status" value="1"/>
</dbReference>
<keyword evidence="4" id="KW-1003">Cell membrane</keyword>
<dbReference type="InterPro" id="IPR007208">
    <property type="entry name" value="MrpF/PhaF-like"/>
</dbReference>
<keyword evidence="5 8" id="KW-0812">Transmembrane</keyword>
<dbReference type="PANTHER" id="PTHR34702:SF1">
    <property type="entry name" value="NA(+)_H(+) ANTIPORTER SUBUNIT F"/>
    <property type="match status" value="1"/>
</dbReference>
<evidence type="ECO:0000256" key="4">
    <source>
        <dbReference type="ARBA" id="ARBA00022475"/>
    </source>
</evidence>
<evidence type="ECO:0000313" key="10">
    <source>
        <dbReference type="Proteomes" id="UP001559025"/>
    </source>
</evidence>
<accession>A0ABV3WQ74</accession>
<gene>
    <name evidence="9" type="ORF">V1479_05775</name>
</gene>
<keyword evidence="10" id="KW-1185">Reference proteome</keyword>
<evidence type="ECO:0000256" key="8">
    <source>
        <dbReference type="SAM" id="Phobius"/>
    </source>
</evidence>
<evidence type="ECO:0000256" key="2">
    <source>
        <dbReference type="ARBA" id="ARBA00009212"/>
    </source>
</evidence>
<keyword evidence="3" id="KW-0813">Transport</keyword>
<organism evidence="9 10">
    <name type="scientific">Neoaquamicrobium sediminum</name>
    <dbReference type="NCBI Taxonomy" id="1849104"/>
    <lineage>
        <taxon>Bacteria</taxon>
        <taxon>Pseudomonadati</taxon>
        <taxon>Pseudomonadota</taxon>
        <taxon>Alphaproteobacteria</taxon>
        <taxon>Hyphomicrobiales</taxon>
        <taxon>Phyllobacteriaceae</taxon>
        <taxon>Neoaquamicrobium</taxon>
    </lineage>
</organism>
<sequence length="98" mass="9706">MMGGTLFAAGVTISGILLFAAMLCAGLRIIRGPSGPDRVVALDLLGLLGVAAAGMAVIVSGSVAFIDIALGVALIGFLATVAFAGFIERGSIDEEEGP</sequence>
<protein>
    <submittedName>
        <fullName evidence="9">Monovalent cation/H+ antiporter complex subunit F</fullName>
    </submittedName>
</protein>
<proteinExistence type="inferred from homology"/>